<gene>
    <name evidence="1" type="ORF">AMAG_18560</name>
</gene>
<name>A0A0L0SDU7_ALLM3</name>
<keyword evidence="2" id="KW-1185">Reference proteome</keyword>
<sequence>MSAGDCSWARMPDTDLAAFRANLATAGWDSPELAAILAKPDLNVEVAIAPRKLPVTALEAGLEILRKIPKTASDVHKPGHKSTAPL</sequence>
<reference evidence="2" key="2">
    <citation type="submission" date="2009-11" db="EMBL/GenBank/DDBJ databases">
        <title>The Genome Sequence of Allomyces macrogynus strain ATCC 38327.</title>
        <authorList>
            <consortium name="The Broad Institute Genome Sequencing Platform"/>
            <person name="Russ C."/>
            <person name="Cuomo C."/>
            <person name="Shea T."/>
            <person name="Young S.K."/>
            <person name="Zeng Q."/>
            <person name="Koehrsen M."/>
            <person name="Haas B."/>
            <person name="Borodovsky M."/>
            <person name="Guigo R."/>
            <person name="Alvarado L."/>
            <person name="Berlin A."/>
            <person name="Borenstein D."/>
            <person name="Chen Z."/>
            <person name="Engels R."/>
            <person name="Freedman E."/>
            <person name="Gellesch M."/>
            <person name="Goldberg J."/>
            <person name="Griggs A."/>
            <person name="Gujja S."/>
            <person name="Heiman D."/>
            <person name="Hepburn T."/>
            <person name="Howarth C."/>
            <person name="Jen D."/>
            <person name="Larson L."/>
            <person name="Lewis B."/>
            <person name="Mehta T."/>
            <person name="Park D."/>
            <person name="Pearson M."/>
            <person name="Roberts A."/>
            <person name="Saif S."/>
            <person name="Shenoy N."/>
            <person name="Sisk P."/>
            <person name="Stolte C."/>
            <person name="Sykes S."/>
            <person name="Walk T."/>
            <person name="White J."/>
            <person name="Yandava C."/>
            <person name="Burger G."/>
            <person name="Gray M.W."/>
            <person name="Holland P.W.H."/>
            <person name="King N."/>
            <person name="Lang F.B.F."/>
            <person name="Roger A.J."/>
            <person name="Ruiz-Trillo I."/>
            <person name="Lander E."/>
            <person name="Nusbaum C."/>
        </authorList>
    </citation>
    <scope>NUCLEOTIDE SEQUENCE [LARGE SCALE GENOMIC DNA]</scope>
    <source>
        <strain evidence="2">ATCC 38327</strain>
    </source>
</reference>
<dbReference type="Proteomes" id="UP000054350">
    <property type="component" value="Unassembled WGS sequence"/>
</dbReference>
<evidence type="ECO:0000313" key="2">
    <source>
        <dbReference type="Proteomes" id="UP000054350"/>
    </source>
</evidence>
<accession>A0A0L0SDU7</accession>
<dbReference type="AlphaFoldDB" id="A0A0L0SDU7"/>
<dbReference type="EMBL" id="GG745336">
    <property type="protein sequence ID" value="KNE60560.1"/>
    <property type="molecule type" value="Genomic_DNA"/>
</dbReference>
<dbReference type="VEuPathDB" id="FungiDB:AMAG_18560"/>
<proteinExistence type="predicted"/>
<reference evidence="1 2" key="1">
    <citation type="submission" date="2009-11" db="EMBL/GenBank/DDBJ databases">
        <title>Annotation of Allomyces macrogynus ATCC 38327.</title>
        <authorList>
            <consortium name="The Broad Institute Genome Sequencing Platform"/>
            <person name="Russ C."/>
            <person name="Cuomo C."/>
            <person name="Burger G."/>
            <person name="Gray M.W."/>
            <person name="Holland P.W.H."/>
            <person name="King N."/>
            <person name="Lang F.B.F."/>
            <person name="Roger A.J."/>
            <person name="Ruiz-Trillo I."/>
            <person name="Young S.K."/>
            <person name="Zeng Q."/>
            <person name="Gargeya S."/>
            <person name="Fitzgerald M."/>
            <person name="Haas B."/>
            <person name="Abouelleil A."/>
            <person name="Alvarado L."/>
            <person name="Arachchi H.M."/>
            <person name="Berlin A."/>
            <person name="Chapman S.B."/>
            <person name="Gearin G."/>
            <person name="Goldberg J."/>
            <person name="Griggs A."/>
            <person name="Gujja S."/>
            <person name="Hansen M."/>
            <person name="Heiman D."/>
            <person name="Howarth C."/>
            <person name="Larimer J."/>
            <person name="Lui A."/>
            <person name="MacDonald P.J.P."/>
            <person name="McCowen C."/>
            <person name="Montmayeur A."/>
            <person name="Murphy C."/>
            <person name="Neiman D."/>
            <person name="Pearson M."/>
            <person name="Priest M."/>
            <person name="Roberts A."/>
            <person name="Saif S."/>
            <person name="Shea T."/>
            <person name="Sisk P."/>
            <person name="Stolte C."/>
            <person name="Sykes S."/>
            <person name="Wortman J."/>
            <person name="Nusbaum C."/>
            <person name="Birren B."/>
        </authorList>
    </citation>
    <scope>NUCLEOTIDE SEQUENCE [LARGE SCALE GENOMIC DNA]</scope>
    <source>
        <strain evidence="1 2">ATCC 38327</strain>
    </source>
</reference>
<protein>
    <submittedName>
        <fullName evidence="1">Uncharacterized protein</fullName>
    </submittedName>
</protein>
<organism evidence="1 2">
    <name type="scientific">Allomyces macrogynus (strain ATCC 38327)</name>
    <name type="common">Allomyces javanicus var. macrogynus</name>
    <dbReference type="NCBI Taxonomy" id="578462"/>
    <lineage>
        <taxon>Eukaryota</taxon>
        <taxon>Fungi</taxon>
        <taxon>Fungi incertae sedis</taxon>
        <taxon>Blastocladiomycota</taxon>
        <taxon>Blastocladiomycetes</taxon>
        <taxon>Blastocladiales</taxon>
        <taxon>Blastocladiaceae</taxon>
        <taxon>Allomyces</taxon>
    </lineage>
</organism>
<evidence type="ECO:0000313" key="1">
    <source>
        <dbReference type="EMBL" id="KNE60560.1"/>
    </source>
</evidence>